<accession>A0A6A7C9Y8</accession>
<sequence length="428" mass="47230">MNIEAPQQQQQPQLQQQHHPPPQQPPPPPQDAPQSAASTPATPNGNANGSNSGPDGENHTPIAKPVMQDFPSLDTALAYINAFSLEHGFEMVKYGGKSMNKNNEVYRMPLVCARFGKPKQHSQAGYPYPTASSSQTPGAAGTPGQPPQRKRKSTKKCNCKFSLNLCARDQNNPSTSAWTFTFGKTDEHNHSGAKDVSSLANHRRLARGDRHVGEFLRSCRAGGVDAKRARQLAIDRFCGPGSLVMPRDVYNEWAKILSLEATPGGDISHSQPVRCHCRTGCSHGKCSCAQAGVGCSRVCHSGGGCERYDASEQEDITAMEEEEEQGPLERIEGMFNTLQEMQQRTAEEFKLRLQNLTQEYEDQNARQTELMDSLRDEVLQFLRDDQNQQHQQQQQQQQGLHSIPGSFNHSHPPPGNGLIVDYEINGIL</sequence>
<evidence type="ECO:0008006" key="5">
    <source>
        <dbReference type="Google" id="ProtNLM"/>
    </source>
</evidence>
<feature type="region of interest" description="Disordered" evidence="2">
    <location>
        <begin position="1"/>
        <end position="65"/>
    </location>
</feature>
<dbReference type="Proteomes" id="UP000799421">
    <property type="component" value="Unassembled WGS sequence"/>
</dbReference>
<keyword evidence="4" id="KW-1185">Reference proteome</keyword>
<feature type="region of interest" description="Disordered" evidence="2">
    <location>
        <begin position="119"/>
        <end position="155"/>
    </location>
</feature>
<feature type="compositionally biased region" description="Low complexity" evidence="2">
    <location>
        <begin position="1"/>
        <end position="18"/>
    </location>
</feature>
<dbReference type="AlphaFoldDB" id="A0A6A7C9Y8"/>
<feature type="coiled-coil region" evidence="1">
    <location>
        <begin position="339"/>
        <end position="377"/>
    </location>
</feature>
<feature type="region of interest" description="Disordered" evidence="2">
    <location>
        <begin position="385"/>
        <end position="420"/>
    </location>
</feature>
<feature type="compositionally biased region" description="Low complexity" evidence="2">
    <location>
        <begin position="388"/>
        <end position="398"/>
    </location>
</feature>
<dbReference type="EMBL" id="MU005957">
    <property type="protein sequence ID" value="KAF2864341.1"/>
    <property type="molecule type" value="Genomic_DNA"/>
</dbReference>
<feature type="compositionally biased region" description="Pro residues" evidence="2">
    <location>
        <begin position="19"/>
        <end position="31"/>
    </location>
</feature>
<dbReference type="PANTHER" id="PTHR14312:SF1">
    <property type="entry name" value="BASIC-LEUCINE ZIPPER TRANSCRIPTION FACTOR A"/>
    <property type="match status" value="1"/>
</dbReference>
<proteinExistence type="predicted"/>
<evidence type="ECO:0000256" key="2">
    <source>
        <dbReference type="SAM" id="MobiDB-lite"/>
    </source>
</evidence>
<keyword evidence="1" id="KW-0175">Coiled coil</keyword>
<dbReference type="GO" id="GO:0005634">
    <property type="term" value="C:nucleus"/>
    <property type="evidence" value="ECO:0007669"/>
    <property type="project" value="TreeGrafter"/>
</dbReference>
<dbReference type="GO" id="GO:0043565">
    <property type="term" value="F:sequence-specific DNA binding"/>
    <property type="evidence" value="ECO:0007669"/>
    <property type="project" value="TreeGrafter"/>
</dbReference>
<organism evidence="3 4">
    <name type="scientific">Piedraia hortae CBS 480.64</name>
    <dbReference type="NCBI Taxonomy" id="1314780"/>
    <lineage>
        <taxon>Eukaryota</taxon>
        <taxon>Fungi</taxon>
        <taxon>Dikarya</taxon>
        <taxon>Ascomycota</taxon>
        <taxon>Pezizomycotina</taxon>
        <taxon>Dothideomycetes</taxon>
        <taxon>Dothideomycetidae</taxon>
        <taxon>Capnodiales</taxon>
        <taxon>Piedraiaceae</taxon>
        <taxon>Piedraia</taxon>
    </lineage>
</organism>
<protein>
    <recommendedName>
        <fullName evidence="5">FAR1 domain-containing protein</fullName>
    </recommendedName>
</protein>
<evidence type="ECO:0000313" key="3">
    <source>
        <dbReference type="EMBL" id="KAF2864341.1"/>
    </source>
</evidence>
<evidence type="ECO:0000256" key="1">
    <source>
        <dbReference type="SAM" id="Coils"/>
    </source>
</evidence>
<gene>
    <name evidence="3" type="ORF">K470DRAFT_1722</name>
</gene>
<evidence type="ECO:0000313" key="4">
    <source>
        <dbReference type="Proteomes" id="UP000799421"/>
    </source>
</evidence>
<name>A0A6A7C9Y8_9PEZI</name>
<dbReference type="PANTHER" id="PTHR14312">
    <property type="entry name" value="CREB/ATF BZIP TRANSCRIPTION FACTOR"/>
    <property type="match status" value="1"/>
</dbReference>
<dbReference type="GO" id="GO:0010468">
    <property type="term" value="P:regulation of gene expression"/>
    <property type="evidence" value="ECO:0007669"/>
    <property type="project" value="TreeGrafter"/>
</dbReference>
<reference evidence="3" key="1">
    <citation type="journal article" date="2020" name="Stud. Mycol.">
        <title>101 Dothideomycetes genomes: a test case for predicting lifestyles and emergence of pathogens.</title>
        <authorList>
            <person name="Haridas S."/>
            <person name="Albert R."/>
            <person name="Binder M."/>
            <person name="Bloem J."/>
            <person name="Labutti K."/>
            <person name="Salamov A."/>
            <person name="Andreopoulos B."/>
            <person name="Baker S."/>
            <person name="Barry K."/>
            <person name="Bills G."/>
            <person name="Bluhm B."/>
            <person name="Cannon C."/>
            <person name="Castanera R."/>
            <person name="Culley D."/>
            <person name="Daum C."/>
            <person name="Ezra D."/>
            <person name="Gonzalez J."/>
            <person name="Henrissat B."/>
            <person name="Kuo A."/>
            <person name="Liang C."/>
            <person name="Lipzen A."/>
            <person name="Lutzoni F."/>
            <person name="Magnuson J."/>
            <person name="Mondo S."/>
            <person name="Nolan M."/>
            <person name="Ohm R."/>
            <person name="Pangilinan J."/>
            <person name="Park H.-J."/>
            <person name="Ramirez L."/>
            <person name="Alfaro M."/>
            <person name="Sun H."/>
            <person name="Tritt A."/>
            <person name="Yoshinaga Y."/>
            <person name="Zwiers L.-H."/>
            <person name="Turgeon B."/>
            <person name="Goodwin S."/>
            <person name="Spatafora J."/>
            <person name="Crous P."/>
            <person name="Grigoriev I."/>
        </authorList>
    </citation>
    <scope>NUCLEOTIDE SEQUENCE</scope>
    <source>
        <strain evidence="3">CBS 480.64</strain>
    </source>
</reference>
<dbReference type="OrthoDB" id="2943660at2759"/>
<feature type="compositionally biased region" description="Low complexity" evidence="2">
    <location>
        <begin position="32"/>
        <end position="55"/>
    </location>
</feature>